<dbReference type="InterPro" id="IPR016162">
    <property type="entry name" value="Ald_DH_N"/>
</dbReference>
<dbReference type="PROSITE" id="PS00070">
    <property type="entry name" value="ALDEHYDE_DEHYDR_CYS"/>
    <property type="match status" value="1"/>
</dbReference>
<keyword evidence="1 3" id="KW-0560">Oxidoreductase</keyword>
<organism evidence="3 4">
    <name type="scientific">Arthrobacter pigmenti</name>
    <dbReference type="NCBI Taxonomy" id="271432"/>
    <lineage>
        <taxon>Bacteria</taxon>
        <taxon>Bacillati</taxon>
        <taxon>Actinomycetota</taxon>
        <taxon>Actinomycetes</taxon>
        <taxon>Micrococcales</taxon>
        <taxon>Micrococcaceae</taxon>
        <taxon>Arthrobacter</taxon>
    </lineage>
</organism>
<dbReference type="EC" id="1.2.1.3" evidence="3"/>
<proteinExistence type="predicted"/>
<evidence type="ECO:0000259" key="2">
    <source>
        <dbReference type="Pfam" id="PF00171"/>
    </source>
</evidence>
<dbReference type="AlphaFoldDB" id="A0A846RXB9"/>
<evidence type="ECO:0000313" key="3">
    <source>
        <dbReference type="EMBL" id="NJC23646.1"/>
    </source>
</evidence>
<protein>
    <submittedName>
        <fullName evidence="3">Aldehyde dehydrogenase (NAD+)</fullName>
        <ecNumber evidence="3">1.2.1.3</ecNumber>
    </submittedName>
</protein>
<dbReference type="InterPro" id="IPR016163">
    <property type="entry name" value="Ald_DH_C"/>
</dbReference>
<name>A0A846RXB9_9MICC</name>
<evidence type="ECO:0000256" key="1">
    <source>
        <dbReference type="ARBA" id="ARBA00023002"/>
    </source>
</evidence>
<dbReference type="Pfam" id="PF00171">
    <property type="entry name" value="Aldedh"/>
    <property type="match status" value="1"/>
</dbReference>
<feature type="domain" description="Aldehyde dehydrogenase" evidence="2">
    <location>
        <begin position="24"/>
        <end position="478"/>
    </location>
</feature>
<keyword evidence="4" id="KW-1185">Reference proteome</keyword>
<sequence>MNVLESLISGRWESAAPGGDVLERSSPFAPGAVEFVIPDVSTDQLDKTIATAHHAQAEWCAMSVVEQADALRSAAAAMRANVEPLASVLVAEVGKTKSEAIGEIQNAARVFEFHSGSVMRERGVVVKSARAHTHVMVEWEPVGVVGAITPWNFPVNLTAVKMAPALAAGNAFVIKPSSEAAATTTALIRLVAPLFPSGLLSIVNGGGTVGRAVVDHSGIDAITFTGSTAVGRQVAATAAARGVPFQCEMGGRNSIVIMESADLDVAVPAAVASAYRMAGQKCTAASSLVVDESIVEDVIERITAELATDSMVLGDPREASTVIGPLISTTAVDHVTKAVEEAVAAGATLCWPPDGKLTVDELEGSFIRPVLITGTTPDMDIAREEVFGPVLTIVPVASVVEASEAVNAAGYGLVSSIFTKDLAEAMTFSGLAKAGTVLVNQPTTGLDFHIQFGGWGLSGQGPTEQSDSALRAYMRPKTRYLSWTDPTTLTGGK</sequence>
<dbReference type="InterPro" id="IPR015590">
    <property type="entry name" value="Aldehyde_DH_dom"/>
</dbReference>
<dbReference type="GO" id="GO:0004029">
    <property type="term" value="F:aldehyde dehydrogenase (NAD+) activity"/>
    <property type="evidence" value="ECO:0007669"/>
    <property type="project" value="UniProtKB-EC"/>
</dbReference>
<dbReference type="PANTHER" id="PTHR11699">
    <property type="entry name" value="ALDEHYDE DEHYDROGENASE-RELATED"/>
    <property type="match status" value="1"/>
</dbReference>
<evidence type="ECO:0000313" key="4">
    <source>
        <dbReference type="Proteomes" id="UP000547458"/>
    </source>
</evidence>
<dbReference type="Gene3D" id="3.40.605.10">
    <property type="entry name" value="Aldehyde Dehydrogenase, Chain A, domain 1"/>
    <property type="match status" value="1"/>
</dbReference>
<accession>A0A846RXB9</accession>
<gene>
    <name evidence="3" type="ORF">BJ994_002722</name>
</gene>
<dbReference type="InterPro" id="IPR016161">
    <property type="entry name" value="Ald_DH/histidinol_DH"/>
</dbReference>
<dbReference type="EMBL" id="JAATJL010000001">
    <property type="protein sequence ID" value="NJC23646.1"/>
    <property type="molecule type" value="Genomic_DNA"/>
</dbReference>
<dbReference type="RefSeq" id="WP_167994912.1">
    <property type="nucleotide sequence ID" value="NZ_JAATJL010000001.1"/>
</dbReference>
<dbReference type="Proteomes" id="UP000547458">
    <property type="component" value="Unassembled WGS sequence"/>
</dbReference>
<dbReference type="SUPFAM" id="SSF53720">
    <property type="entry name" value="ALDH-like"/>
    <property type="match status" value="1"/>
</dbReference>
<reference evidence="3 4" key="1">
    <citation type="submission" date="2020-03" db="EMBL/GenBank/DDBJ databases">
        <title>Sequencing the genomes of 1000 actinobacteria strains.</title>
        <authorList>
            <person name="Klenk H.-P."/>
        </authorList>
    </citation>
    <scope>NUCLEOTIDE SEQUENCE [LARGE SCALE GENOMIC DNA]</scope>
    <source>
        <strain evidence="3 4">DSM 16403</strain>
    </source>
</reference>
<dbReference type="Gene3D" id="3.40.309.10">
    <property type="entry name" value="Aldehyde Dehydrogenase, Chain A, domain 2"/>
    <property type="match status" value="1"/>
</dbReference>
<dbReference type="InterPro" id="IPR016160">
    <property type="entry name" value="Ald_DH_CS_CYS"/>
</dbReference>
<comment type="caution">
    <text evidence="3">The sequence shown here is derived from an EMBL/GenBank/DDBJ whole genome shotgun (WGS) entry which is preliminary data.</text>
</comment>